<evidence type="ECO:0000256" key="1">
    <source>
        <dbReference type="SAM" id="Phobius"/>
    </source>
</evidence>
<keyword evidence="1" id="KW-0472">Membrane</keyword>
<feature type="transmembrane region" description="Helical" evidence="1">
    <location>
        <begin position="6"/>
        <end position="25"/>
    </location>
</feature>
<keyword evidence="1" id="KW-1133">Transmembrane helix</keyword>
<sequence length="80" mass="9105">MIKVMLIAWYLFVGVIWLSIAYINFEDIIFPKYPDRVYKKDVIGSYIDTLVAASIALIIALLPNFIGAVIQWLASLLLSR</sequence>
<reference evidence="2 3" key="1">
    <citation type="submission" date="2019-09" db="EMBL/GenBank/DDBJ databases">
        <title>Investigation of probiotic properties of different lactic acid bacteria.</title>
        <authorList>
            <person name="Jaomanjaka F."/>
            <person name="Blanc P."/>
        </authorList>
    </citation>
    <scope>NUCLEOTIDE SEQUENCE [LARGE SCALE GENOMIC DNA]</scope>
    <source>
        <strain evidence="2 3">BIO6369</strain>
    </source>
</reference>
<evidence type="ECO:0000313" key="2">
    <source>
        <dbReference type="EMBL" id="KAB1951744.1"/>
    </source>
</evidence>
<accession>A0A833CGK1</accession>
<feature type="transmembrane region" description="Helical" evidence="1">
    <location>
        <begin position="46"/>
        <end position="74"/>
    </location>
</feature>
<comment type="caution">
    <text evidence="2">The sequence shown here is derived from an EMBL/GenBank/DDBJ whole genome shotgun (WGS) entry which is preliminary data.</text>
</comment>
<gene>
    <name evidence="2" type="ORF">F8244_04370</name>
</gene>
<protein>
    <submittedName>
        <fullName evidence="2">Uncharacterized protein</fullName>
    </submittedName>
</protein>
<dbReference type="AlphaFoldDB" id="A0A833CGK1"/>
<proteinExistence type="predicted"/>
<keyword evidence="1" id="KW-0812">Transmembrane</keyword>
<dbReference type="RefSeq" id="WP_151494736.1">
    <property type="nucleotide sequence ID" value="NZ_WBOA01000001.1"/>
</dbReference>
<dbReference type="EMBL" id="WBOA01000001">
    <property type="protein sequence ID" value="KAB1951744.1"/>
    <property type="molecule type" value="Genomic_DNA"/>
</dbReference>
<name>A0A833CGK1_LACGS</name>
<evidence type="ECO:0000313" key="3">
    <source>
        <dbReference type="Proteomes" id="UP000460112"/>
    </source>
</evidence>
<organism evidence="2 3">
    <name type="scientific">Lactobacillus gasseri</name>
    <dbReference type="NCBI Taxonomy" id="1596"/>
    <lineage>
        <taxon>Bacteria</taxon>
        <taxon>Bacillati</taxon>
        <taxon>Bacillota</taxon>
        <taxon>Bacilli</taxon>
        <taxon>Lactobacillales</taxon>
        <taxon>Lactobacillaceae</taxon>
        <taxon>Lactobacillus</taxon>
    </lineage>
</organism>
<dbReference type="Proteomes" id="UP000460112">
    <property type="component" value="Unassembled WGS sequence"/>
</dbReference>